<proteinExistence type="predicted"/>
<dbReference type="PANTHER" id="PTHR33448:SF10">
    <property type="entry name" value="PROTAMINE P1 FAMILY PROTEIN"/>
    <property type="match status" value="1"/>
</dbReference>
<protein>
    <submittedName>
        <fullName evidence="2">Uncharacterized protein</fullName>
    </submittedName>
</protein>
<accession>A0AAD2E620</accession>
<gene>
    <name evidence="2" type="ORF">FPE_LOCUS27592</name>
</gene>
<feature type="region of interest" description="Disordered" evidence="1">
    <location>
        <begin position="67"/>
        <end position="90"/>
    </location>
</feature>
<evidence type="ECO:0000256" key="1">
    <source>
        <dbReference type="SAM" id="MobiDB-lite"/>
    </source>
</evidence>
<sequence>MKGLSKPISSPSRAEKFPPPLMRFLRSNTGSRSRGRSRSIPMFRMRSKKDAAPVIEPSSPKVTCFGQVQVRTSSSKTTSSQRPGDGSSAAANRPCWGLKKTLFFHKIISSKCHRPRHSCGGGLCFGSGFCKKVDTREDSCRVDSNQEIQRNEVQKKMPEVQCILYYSQGVNLNRQELEKGLIQILISRGKEDKCLPPSVIMMEYG</sequence>
<dbReference type="PANTHER" id="PTHR33448">
    <property type="entry name" value="CHLOROPLAST PROTEIN HCF243-RELATED"/>
    <property type="match status" value="1"/>
</dbReference>
<dbReference type="EMBL" id="OU503052">
    <property type="protein sequence ID" value="CAI9780162.1"/>
    <property type="molecule type" value="Genomic_DNA"/>
</dbReference>
<name>A0AAD2E620_9LAMI</name>
<feature type="region of interest" description="Disordered" evidence="1">
    <location>
        <begin position="1"/>
        <end position="53"/>
    </location>
</feature>
<dbReference type="AlphaFoldDB" id="A0AAD2E620"/>
<reference evidence="2" key="1">
    <citation type="submission" date="2023-05" db="EMBL/GenBank/DDBJ databases">
        <authorList>
            <person name="Huff M."/>
        </authorList>
    </citation>
    <scope>NUCLEOTIDE SEQUENCE</scope>
</reference>
<organism evidence="2 3">
    <name type="scientific">Fraxinus pennsylvanica</name>
    <dbReference type="NCBI Taxonomy" id="56036"/>
    <lineage>
        <taxon>Eukaryota</taxon>
        <taxon>Viridiplantae</taxon>
        <taxon>Streptophyta</taxon>
        <taxon>Embryophyta</taxon>
        <taxon>Tracheophyta</taxon>
        <taxon>Spermatophyta</taxon>
        <taxon>Magnoliopsida</taxon>
        <taxon>eudicotyledons</taxon>
        <taxon>Gunneridae</taxon>
        <taxon>Pentapetalae</taxon>
        <taxon>asterids</taxon>
        <taxon>lamiids</taxon>
        <taxon>Lamiales</taxon>
        <taxon>Oleaceae</taxon>
        <taxon>Oleeae</taxon>
        <taxon>Fraxinus</taxon>
    </lineage>
</organism>
<evidence type="ECO:0000313" key="2">
    <source>
        <dbReference type="EMBL" id="CAI9780162.1"/>
    </source>
</evidence>
<keyword evidence="3" id="KW-1185">Reference proteome</keyword>
<dbReference type="Proteomes" id="UP000834106">
    <property type="component" value="Chromosome 17"/>
</dbReference>
<evidence type="ECO:0000313" key="3">
    <source>
        <dbReference type="Proteomes" id="UP000834106"/>
    </source>
</evidence>